<dbReference type="GO" id="GO:0003964">
    <property type="term" value="F:RNA-directed DNA polymerase activity"/>
    <property type="evidence" value="ECO:0007669"/>
    <property type="project" value="UniProtKB-KW"/>
</dbReference>
<keyword evidence="1" id="KW-0548">Nucleotidyltransferase</keyword>
<comment type="caution">
    <text evidence="1">The sequence shown here is derived from an EMBL/GenBank/DDBJ whole genome shotgun (WGS) entry which is preliminary data.</text>
</comment>
<sequence>MGVLVTEDKKTELLNAFFASVFTAEDGSQESQILEVLRELADVVALPLSIIFLKLWRTGGVPDDWGKASVTPIFKKGKKEDPGNYWPISLTFNPGKVMKQGILEVINKHVEEAKCHQEYPAWTHQGEIMLYQSDSLLS</sequence>
<gene>
    <name evidence="1" type="ORF">WISP_46410</name>
</gene>
<keyword evidence="1" id="KW-0808">Transferase</keyword>
<name>A0ABQ9DI46_9PASS</name>
<keyword evidence="2" id="KW-1185">Reference proteome</keyword>
<keyword evidence="1" id="KW-0695">RNA-directed DNA polymerase</keyword>
<reference evidence="1" key="1">
    <citation type="submission" date="2019-10" db="EMBL/GenBank/DDBJ databases">
        <authorList>
            <person name="Soares A.E.R."/>
            <person name="Aleixo A."/>
            <person name="Schneider P."/>
            <person name="Miyaki C.Y."/>
            <person name="Schneider M.P."/>
            <person name="Mello C."/>
            <person name="Vasconcelos A.T.R."/>
        </authorList>
    </citation>
    <scope>NUCLEOTIDE SEQUENCE</scope>
    <source>
        <tissue evidence="1">Muscle</tissue>
    </source>
</reference>
<protein>
    <submittedName>
        <fullName evidence="1">RNA-directed DNA polymerase from mobile element jockey</fullName>
    </submittedName>
</protein>
<organism evidence="1 2">
    <name type="scientific">Willisornis vidua</name>
    <name type="common">Xingu scale-backed antbird</name>
    <dbReference type="NCBI Taxonomy" id="1566151"/>
    <lineage>
        <taxon>Eukaryota</taxon>
        <taxon>Metazoa</taxon>
        <taxon>Chordata</taxon>
        <taxon>Craniata</taxon>
        <taxon>Vertebrata</taxon>
        <taxon>Euteleostomi</taxon>
        <taxon>Archelosauria</taxon>
        <taxon>Archosauria</taxon>
        <taxon>Dinosauria</taxon>
        <taxon>Saurischia</taxon>
        <taxon>Theropoda</taxon>
        <taxon>Coelurosauria</taxon>
        <taxon>Aves</taxon>
        <taxon>Neognathae</taxon>
        <taxon>Neoaves</taxon>
        <taxon>Telluraves</taxon>
        <taxon>Australaves</taxon>
        <taxon>Passeriformes</taxon>
        <taxon>Thamnophilidae</taxon>
        <taxon>Willisornis</taxon>
    </lineage>
</organism>
<evidence type="ECO:0000313" key="2">
    <source>
        <dbReference type="Proteomes" id="UP001145742"/>
    </source>
</evidence>
<accession>A0ABQ9DI46</accession>
<dbReference type="Proteomes" id="UP001145742">
    <property type="component" value="Unassembled WGS sequence"/>
</dbReference>
<evidence type="ECO:0000313" key="1">
    <source>
        <dbReference type="EMBL" id="KAJ7420825.1"/>
    </source>
</evidence>
<proteinExistence type="predicted"/>
<dbReference type="PANTHER" id="PTHR33395:SF22">
    <property type="entry name" value="REVERSE TRANSCRIPTASE DOMAIN-CONTAINING PROTEIN"/>
    <property type="match status" value="1"/>
</dbReference>
<dbReference type="EMBL" id="WHWB01033278">
    <property type="protein sequence ID" value="KAJ7420825.1"/>
    <property type="molecule type" value="Genomic_DNA"/>
</dbReference>
<dbReference type="PANTHER" id="PTHR33395">
    <property type="entry name" value="TRANSCRIPTASE, PUTATIVE-RELATED-RELATED"/>
    <property type="match status" value="1"/>
</dbReference>